<gene>
    <name evidence="1" type="ORF">GC106_42840</name>
</gene>
<reference evidence="1 2" key="1">
    <citation type="submission" date="2020-01" db="EMBL/GenBank/DDBJ databases">
        <title>Kibdelosporangium persica a novel Actinomycetes from a hot desert in Iran.</title>
        <authorList>
            <person name="Safaei N."/>
            <person name="Zaburannyi N."/>
            <person name="Mueller R."/>
            <person name="Wink J."/>
        </authorList>
    </citation>
    <scope>NUCLEOTIDE SEQUENCE [LARGE SCALE GENOMIC DNA]</scope>
    <source>
        <strain evidence="1 2">4NS15</strain>
    </source>
</reference>
<proteinExistence type="predicted"/>
<evidence type="ECO:0000313" key="2">
    <source>
        <dbReference type="Proteomes" id="UP000763557"/>
    </source>
</evidence>
<dbReference type="Gene3D" id="3.10.450.50">
    <property type="match status" value="1"/>
</dbReference>
<dbReference type="PANTHER" id="PTHR38436">
    <property type="entry name" value="POLYKETIDE CYCLASE SNOAL-LIKE DOMAIN"/>
    <property type="match status" value="1"/>
</dbReference>
<dbReference type="SUPFAM" id="SSF54427">
    <property type="entry name" value="NTF2-like"/>
    <property type="match status" value="1"/>
</dbReference>
<comment type="caution">
    <text evidence="1">The sequence shown here is derived from an EMBL/GenBank/DDBJ whole genome shotgun (WGS) entry which is preliminary data.</text>
</comment>
<dbReference type="Proteomes" id="UP000763557">
    <property type="component" value="Unassembled WGS sequence"/>
</dbReference>
<protein>
    <submittedName>
        <fullName evidence="1">SnoaL-like polyketide cyclase</fullName>
    </submittedName>
</protein>
<dbReference type="PANTHER" id="PTHR38436:SF1">
    <property type="entry name" value="ESTER CYCLASE"/>
    <property type="match status" value="1"/>
</dbReference>
<keyword evidence="2" id="KW-1185">Reference proteome</keyword>
<accession>A0ABX2F803</accession>
<dbReference type="RefSeq" id="WP_173134129.1">
    <property type="nucleotide sequence ID" value="NZ_CBCSGW010000001.1"/>
</dbReference>
<evidence type="ECO:0000313" key="1">
    <source>
        <dbReference type="EMBL" id="NRN67051.1"/>
    </source>
</evidence>
<dbReference type="Pfam" id="PF07366">
    <property type="entry name" value="SnoaL"/>
    <property type="match status" value="1"/>
</dbReference>
<organism evidence="1 2">
    <name type="scientific">Kibdelosporangium persicum</name>
    <dbReference type="NCBI Taxonomy" id="2698649"/>
    <lineage>
        <taxon>Bacteria</taxon>
        <taxon>Bacillati</taxon>
        <taxon>Actinomycetota</taxon>
        <taxon>Actinomycetes</taxon>
        <taxon>Pseudonocardiales</taxon>
        <taxon>Pseudonocardiaceae</taxon>
        <taxon>Kibdelosporangium</taxon>
    </lineage>
</organism>
<dbReference type="InterPro" id="IPR009959">
    <property type="entry name" value="Cyclase_SnoaL-like"/>
</dbReference>
<sequence>MAEHDIYAVYQRLITEAFNKGDLSVVDEILAPDFLEHEHGAETVGPEPLKQAITGLRTALPDVHLEIVSHAVAGDKLWCRILTAGTNTGPFMHHAPTGLPVKIETMDETRFVDGRMAEHWGVVDNFAMFMQLGLVNDPTKPE</sequence>
<dbReference type="InterPro" id="IPR032710">
    <property type="entry name" value="NTF2-like_dom_sf"/>
</dbReference>
<dbReference type="EMBL" id="JAAATY010000012">
    <property type="protein sequence ID" value="NRN67051.1"/>
    <property type="molecule type" value="Genomic_DNA"/>
</dbReference>
<name>A0ABX2F803_9PSEU</name>